<feature type="compositionally biased region" description="Low complexity" evidence="1">
    <location>
        <begin position="201"/>
        <end position="218"/>
    </location>
</feature>
<comment type="caution">
    <text evidence="2">The sequence shown here is derived from an EMBL/GenBank/DDBJ whole genome shotgun (WGS) entry which is preliminary data.</text>
</comment>
<evidence type="ECO:0000313" key="2">
    <source>
        <dbReference type="EMBL" id="KAF6339727.1"/>
    </source>
</evidence>
<accession>A0A7J7WQN7</accession>
<feature type="region of interest" description="Disordered" evidence="1">
    <location>
        <begin position="19"/>
        <end position="84"/>
    </location>
</feature>
<dbReference type="EMBL" id="JACAGC010000010">
    <property type="protein sequence ID" value="KAF6339727.1"/>
    <property type="molecule type" value="Genomic_DNA"/>
</dbReference>
<gene>
    <name evidence="2" type="ORF">mRhiFer1_008006</name>
</gene>
<feature type="compositionally biased region" description="Low complexity" evidence="1">
    <location>
        <begin position="71"/>
        <end position="84"/>
    </location>
</feature>
<evidence type="ECO:0000256" key="1">
    <source>
        <dbReference type="SAM" id="MobiDB-lite"/>
    </source>
</evidence>
<dbReference type="AlphaFoldDB" id="A0A7J7WQN7"/>
<feature type="region of interest" description="Disordered" evidence="1">
    <location>
        <begin position="138"/>
        <end position="218"/>
    </location>
</feature>
<organism evidence="2 3">
    <name type="scientific">Rhinolophus ferrumequinum</name>
    <name type="common">Greater horseshoe bat</name>
    <dbReference type="NCBI Taxonomy" id="59479"/>
    <lineage>
        <taxon>Eukaryota</taxon>
        <taxon>Metazoa</taxon>
        <taxon>Chordata</taxon>
        <taxon>Craniata</taxon>
        <taxon>Vertebrata</taxon>
        <taxon>Euteleostomi</taxon>
        <taxon>Mammalia</taxon>
        <taxon>Eutheria</taxon>
        <taxon>Laurasiatheria</taxon>
        <taxon>Chiroptera</taxon>
        <taxon>Yinpterochiroptera</taxon>
        <taxon>Rhinolophoidea</taxon>
        <taxon>Rhinolophidae</taxon>
        <taxon>Rhinolophinae</taxon>
        <taxon>Rhinolophus</taxon>
    </lineage>
</organism>
<dbReference type="Proteomes" id="UP000585614">
    <property type="component" value="Unassembled WGS sequence"/>
</dbReference>
<proteinExistence type="predicted"/>
<protein>
    <submittedName>
        <fullName evidence="2">Uncharacterized protein</fullName>
    </submittedName>
</protein>
<evidence type="ECO:0000313" key="3">
    <source>
        <dbReference type="Proteomes" id="UP000585614"/>
    </source>
</evidence>
<feature type="compositionally biased region" description="Basic and acidic residues" evidence="1">
    <location>
        <begin position="147"/>
        <end position="160"/>
    </location>
</feature>
<sequence>MTLDNNCFSFLEIGLAAGTEGGQDRRRRRRWDGGPEGSSRRGAEDCPGCGGGRSCPSSLASPEPPAALHGRPAASRAPARNRSSLTVVTRGGEILKFPAMNSLHFFFCLDHSFWQGQRATVAWGFKCTFLDCSRETPDWRANSTGTGRREPKPESPHPPHLEPFSRWGTSRDYLPCASASGRASHTRPLRHVPVLPPSSPPLLQRVPPRQRPGGPTGY</sequence>
<name>A0A7J7WQN7_RHIFE</name>
<reference evidence="2 3" key="1">
    <citation type="journal article" date="2020" name="Nature">
        <title>Six reference-quality genomes reveal evolution of bat adaptations.</title>
        <authorList>
            <person name="Jebb D."/>
            <person name="Huang Z."/>
            <person name="Pippel M."/>
            <person name="Hughes G.M."/>
            <person name="Lavrichenko K."/>
            <person name="Devanna P."/>
            <person name="Winkler S."/>
            <person name="Jermiin L.S."/>
            <person name="Skirmuntt E.C."/>
            <person name="Katzourakis A."/>
            <person name="Burkitt-Gray L."/>
            <person name="Ray D.A."/>
            <person name="Sullivan K.A.M."/>
            <person name="Roscito J.G."/>
            <person name="Kirilenko B.M."/>
            <person name="Davalos L.M."/>
            <person name="Corthals A.P."/>
            <person name="Power M.L."/>
            <person name="Jones G."/>
            <person name="Ransome R.D."/>
            <person name="Dechmann D.K.N."/>
            <person name="Locatelli A.G."/>
            <person name="Puechmaille S.J."/>
            <person name="Fedrigo O."/>
            <person name="Jarvis E.D."/>
            <person name="Hiller M."/>
            <person name="Vernes S.C."/>
            <person name="Myers E.W."/>
            <person name="Teeling E.C."/>
        </authorList>
    </citation>
    <scope>NUCLEOTIDE SEQUENCE [LARGE SCALE GENOMIC DNA]</scope>
    <source>
        <strain evidence="2">MRhiFer1</strain>
        <tissue evidence="2">Lung</tissue>
    </source>
</reference>